<dbReference type="AlphaFoldDB" id="A0A974NKH4"/>
<evidence type="ECO:0000313" key="1">
    <source>
        <dbReference type="EMBL" id="QQS99383.1"/>
    </source>
</evidence>
<dbReference type="PANTHER" id="PTHR40050:SF1">
    <property type="entry name" value="INNER SPORE COAT PROTEIN H"/>
    <property type="match status" value="1"/>
</dbReference>
<dbReference type="KEGG" id="ppsr:I6J18_17365"/>
<keyword evidence="1" id="KW-0418">Kinase</keyword>
<dbReference type="InterPro" id="IPR014867">
    <property type="entry name" value="Spore_coat_CotH_CotH2/3/7"/>
</dbReference>
<sequence>MGDKVIEYKFDIHPKNLKKLHKDIWCDDLVPAVLMINKLKLEILLSYRGSHIRDFKKKSYHVVFRRPSTYCQAKEVHINAEYNDSSLLRNKLSLDFFAELGILSPRSRYISLKLNGKNQGIYLELESVDEFFLANRGLSKGAVFYAVNDDANFSLISDLDQGVKDSLIHGYETKCGVTQDEHYLQEFIIRINTIPRAAFEKEISKYLNVENYLKWLTGIVLTQNFDGFVHNYALYLNAETLQFEIIPWDFDATWGRDVDGRIMPPDYVRIQGFNTLTARILDVDTYRKQYQTFLFEVLKSQFTLEYLMPRIDETFQMIRPYVLSDPYLMNNISSFDKEPEVISQFIVNRANYLYQNLDQLD</sequence>
<dbReference type="Pfam" id="PF08757">
    <property type="entry name" value="CotH"/>
    <property type="match status" value="1"/>
</dbReference>
<dbReference type="Proteomes" id="UP000595254">
    <property type="component" value="Chromosome"/>
</dbReference>
<gene>
    <name evidence="1" type="ORF">I6J18_17365</name>
</gene>
<keyword evidence="1" id="KW-0808">Transferase</keyword>
<name>A0A974NKH4_PERPY</name>
<dbReference type="EMBL" id="CP068053">
    <property type="protein sequence ID" value="QQS99383.1"/>
    <property type="molecule type" value="Genomic_DNA"/>
</dbReference>
<dbReference type="GO" id="GO:0016301">
    <property type="term" value="F:kinase activity"/>
    <property type="evidence" value="ECO:0007669"/>
    <property type="project" value="UniProtKB-KW"/>
</dbReference>
<dbReference type="RefSeq" id="WP_040374307.1">
    <property type="nucleotide sequence ID" value="NZ_CP068053.1"/>
</dbReference>
<reference evidence="1 2" key="1">
    <citation type="submission" date="2021-01" db="EMBL/GenBank/DDBJ databases">
        <title>FDA dAtabase for Regulatory Grade micrObial Sequences (FDA-ARGOS): Supporting development and validation of Infectious Disease Dx tests.</title>
        <authorList>
            <person name="Nelson B."/>
            <person name="Plummer A."/>
            <person name="Tallon L."/>
            <person name="Sadzewicz L."/>
            <person name="Zhao X."/>
            <person name="Boylan J."/>
            <person name="Ott S."/>
            <person name="Bowen H."/>
            <person name="Vavikolanu K."/>
            <person name="Mehta A."/>
            <person name="Aluvathingal J."/>
            <person name="Nadendla S."/>
            <person name="Myers T."/>
            <person name="Yan Y."/>
            <person name="Sichtig H."/>
        </authorList>
    </citation>
    <scope>NUCLEOTIDE SEQUENCE [LARGE SCALE GENOMIC DNA]</scope>
    <source>
        <strain evidence="1 2">FDAARGOS_1161</strain>
    </source>
</reference>
<evidence type="ECO:0000313" key="2">
    <source>
        <dbReference type="Proteomes" id="UP000595254"/>
    </source>
</evidence>
<organism evidence="1 2">
    <name type="scientific">Peribacillus psychrosaccharolyticus</name>
    <name type="common">Bacillus psychrosaccharolyticus</name>
    <dbReference type="NCBI Taxonomy" id="1407"/>
    <lineage>
        <taxon>Bacteria</taxon>
        <taxon>Bacillati</taxon>
        <taxon>Bacillota</taxon>
        <taxon>Bacilli</taxon>
        <taxon>Bacillales</taxon>
        <taxon>Bacillaceae</taxon>
        <taxon>Peribacillus</taxon>
    </lineage>
</organism>
<dbReference type="PANTHER" id="PTHR40050">
    <property type="entry name" value="INNER SPORE COAT PROTEIN H"/>
    <property type="match status" value="1"/>
</dbReference>
<keyword evidence="2" id="KW-1185">Reference proteome</keyword>
<proteinExistence type="predicted"/>
<accession>A0A974NKH4</accession>
<protein>
    <submittedName>
        <fullName evidence="1">CotH kinase family protein</fullName>
    </submittedName>
</protein>